<accession>C1CZT9</accession>
<keyword evidence="12" id="KW-1185">Reference proteome</keyword>
<evidence type="ECO:0000313" key="12">
    <source>
        <dbReference type="Proteomes" id="UP000002208"/>
    </source>
</evidence>
<dbReference type="Pfam" id="PF02782">
    <property type="entry name" value="FGGY_C"/>
    <property type="match status" value="1"/>
</dbReference>
<dbReference type="InterPro" id="IPR018485">
    <property type="entry name" value="FGGY_C"/>
</dbReference>
<dbReference type="KEGG" id="ddr:Deide_03690"/>
<evidence type="ECO:0000256" key="2">
    <source>
        <dbReference type="ARBA" id="ARBA00022679"/>
    </source>
</evidence>
<dbReference type="PANTHER" id="PTHR43095:SF5">
    <property type="entry name" value="XYLULOSE KINASE"/>
    <property type="match status" value="1"/>
</dbReference>
<feature type="site" description="Important for activity" evidence="6">
    <location>
        <position position="27"/>
    </location>
</feature>
<feature type="active site" description="Proton acceptor" evidence="6">
    <location>
        <position position="259"/>
    </location>
</feature>
<dbReference type="GO" id="GO:0042732">
    <property type="term" value="P:D-xylose metabolic process"/>
    <property type="evidence" value="ECO:0007669"/>
    <property type="project" value="UniProtKB-KW"/>
</dbReference>
<dbReference type="eggNOG" id="COG1070">
    <property type="taxonomic scope" value="Bacteria"/>
</dbReference>
<evidence type="ECO:0000259" key="9">
    <source>
        <dbReference type="Pfam" id="PF00370"/>
    </source>
</evidence>
<dbReference type="PIRSF" id="PIRSF000538">
    <property type="entry name" value="GlpK"/>
    <property type="match status" value="1"/>
</dbReference>
<evidence type="ECO:0000256" key="7">
    <source>
        <dbReference type="RuleBase" id="RU364073"/>
    </source>
</evidence>
<dbReference type="PANTHER" id="PTHR43095">
    <property type="entry name" value="SUGAR KINASE"/>
    <property type="match status" value="1"/>
</dbReference>
<comment type="function">
    <text evidence="6">Catalyzes the phosphorylation of D-xylulose to D-xylulose 5-phosphate.</text>
</comment>
<dbReference type="GO" id="GO:0005524">
    <property type="term" value="F:ATP binding"/>
    <property type="evidence" value="ECO:0007669"/>
    <property type="project" value="UniProtKB-UniRule"/>
</dbReference>
<gene>
    <name evidence="6 7 11" type="primary">xylB</name>
    <name evidence="11" type="ordered locus">Deide_03690</name>
</gene>
<dbReference type="HOGENOM" id="CLU_009281_3_0_0"/>
<evidence type="ECO:0000256" key="8">
    <source>
        <dbReference type="SAM" id="MobiDB-lite"/>
    </source>
</evidence>
<evidence type="ECO:0000256" key="6">
    <source>
        <dbReference type="HAMAP-Rule" id="MF_02220"/>
    </source>
</evidence>
<dbReference type="OrthoDB" id="9805576at2"/>
<keyword evidence="3 6" id="KW-0547">Nucleotide-binding</keyword>
<dbReference type="AlphaFoldDB" id="C1CZT9"/>
<evidence type="ECO:0000313" key="11">
    <source>
        <dbReference type="EMBL" id="ACO45191.1"/>
    </source>
</evidence>
<dbReference type="Proteomes" id="UP000002208">
    <property type="component" value="Chromosome"/>
</dbReference>
<dbReference type="InterPro" id="IPR050406">
    <property type="entry name" value="FGGY_Carb_Kinase"/>
</dbReference>
<evidence type="ECO:0000256" key="3">
    <source>
        <dbReference type="ARBA" id="ARBA00022741"/>
    </source>
</evidence>
<dbReference type="RefSeq" id="WP_012692314.1">
    <property type="nucleotide sequence ID" value="NC_012526.1"/>
</dbReference>
<proteinExistence type="inferred from homology"/>
<dbReference type="InterPro" id="IPR043129">
    <property type="entry name" value="ATPase_NBD"/>
</dbReference>
<dbReference type="HAMAP" id="MF_02220">
    <property type="entry name" value="XylB"/>
    <property type="match status" value="1"/>
</dbReference>
<evidence type="ECO:0000256" key="1">
    <source>
        <dbReference type="ARBA" id="ARBA00009156"/>
    </source>
</evidence>
<dbReference type="InterPro" id="IPR018484">
    <property type="entry name" value="FGGY_N"/>
</dbReference>
<feature type="domain" description="Carbohydrate kinase FGGY N-terminal" evidence="9">
    <location>
        <begin position="23"/>
        <end position="265"/>
    </location>
</feature>
<dbReference type="Pfam" id="PF00370">
    <property type="entry name" value="FGGY_N"/>
    <property type="match status" value="1"/>
</dbReference>
<dbReference type="CDD" id="cd07808">
    <property type="entry name" value="ASKHA_NBD_FGGY_EcXK-like"/>
    <property type="match status" value="1"/>
</dbReference>
<feature type="domain" description="Carbohydrate kinase FGGY C-terminal" evidence="10">
    <location>
        <begin position="278"/>
        <end position="459"/>
    </location>
</feature>
<dbReference type="PaxDb" id="546414-Deide_03690"/>
<sequence>MSESAEVRSVSSGGPAGPGEPVTLGIDLGTSGVKVVALDATRRTVVSVTREYPLLTPQPGWTEQRPEDWVAATLSALGEVAGQLSETGHTPLALGLSGQMHGAVFLDAHGEVLRPAPLWNDQRTARQVQDIEARVPLTDLIARTGNRAVTGFQLPKVLWLKSAEPEVFARLAHVLLPKDYLGYALTGVLASEPSDASGVGALNLARLEWDADILSALGLAATLFPEVRPSTARVGTLHSSLAAVTGLPAGLPVVAGGGDNAAAAVALGLGSAQPEIGSVSLGTSGVLFAPLSSPTPDPRGRVHLFAHADGGYHLLGVTLACAGALQWLRDRLCPEVSFETLLREAEKAVPSEENVLFLPFLAGERSPHMRSDLRAAWLNLSLAHSRGHLVRAVLEGTAFALAETHDVMRQHTQLQSLLATGGGARSDLWLGLMAQGLDLDIYRTASTAGAAEGAALLAMPEAGLYASLQEAMGTASLAGLPVPRVPSHAPRTAYSAAFQRLYG</sequence>
<dbReference type="STRING" id="546414.Deide_03690"/>
<reference evidence="11 12" key="1">
    <citation type="journal article" date="2009" name="PLoS Genet.">
        <title>Alliance of proteomics and genomics to unravel the specificities of Sahara bacterium Deinococcus deserti.</title>
        <authorList>
            <person name="de Groot A."/>
            <person name="Dulermo R."/>
            <person name="Ortet P."/>
            <person name="Blanchard L."/>
            <person name="Guerin P."/>
            <person name="Fernandez B."/>
            <person name="Vacherie B."/>
            <person name="Dossat C."/>
            <person name="Jolivet E."/>
            <person name="Siguier P."/>
            <person name="Chandler M."/>
            <person name="Barakat M."/>
            <person name="Dedieu A."/>
            <person name="Barbe V."/>
            <person name="Heulin T."/>
            <person name="Sommer S."/>
            <person name="Achouak W."/>
            <person name="Armengaud J."/>
        </authorList>
    </citation>
    <scope>NUCLEOTIDE SEQUENCE [LARGE SCALE GENOMIC DNA]</scope>
    <source>
        <strain evidence="12">DSM 17065 / CIP 109153 / LMG 22923 / VCD115</strain>
    </source>
</reference>
<evidence type="ECO:0000256" key="4">
    <source>
        <dbReference type="ARBA" id="ARBA00022777"/>
    </source>
</evidence>
<keyword evidence="4 6" id="KW-0418">Kinase</keyword>
<dbReference type="NCBIfam" id="TIGR01312">
    <property type="entry name" value="XylB"/>
    <property type="match status" value="1"/>
</dbReference>
<comment type="catalytic activity">
    <reaction evidence="6 7">
        <text>D-xylulose + ATP = D-xylulose 5-phosphate + ADP + H(+)</text>
        <dbReference type="Rhea" id="RHEA:10964"/>
        <dbReference type="ChEBI" id="CHEBI:15378"/>
        <dbReference type="ChEBI" id="CHEBI:17140"/>
        <dbReference type="ChEBI" id="CHEBI:30616"/>
        <dbReference type="ChEBI" id="CHEBI:57737"/>
        <dbReference type="ChEBI" id="CHEBI:456216"/>
        <dbReference type="EC" id="2.7.1.17"/>
    </reaction>
</comment>
<dbReference type="EC" id="2.7.1.17" evidence="6 7"/>
<keyword evidence="6 7" id="KW-0119">Carbohydrate metabolism</keyword>
<dbReference type="InterPro" id="IPR000577">
    <property type="entry name" value="Carb_kinase_FGGY"/>
</dbReference>
<dbReference type="InterPro" id="IPR006000">
    <property type="entry name" value="Xylulokinase"/>
</dbReference>
<keyword evidence="6 7" id="KW-0859">Xylose metabolism</keyword>
<protein>
    <recommendedName>
        <fullName evidence="6 7">Xylulose kinase</fullName>
        <shortName evidence="6 7">Xylulokinase</shortName>
        <ecNumber evidence="6 7">2.7.1.17</ecNumber>
    </recommendedName>
</protein>
<evidence type="ECO:0000256" key="5">
    <source>
        <dbReference type="ARBA" id="ARBA00022840"/>
    </source>
</evidence>
<keyword evidence="5 6" id="KW-0067">ATP-binding</keyword>
<keyword evidence="2 6" id="KW-0808">Transferase</keyword>
<comment type="similarity">
    <text evidence="1 6 7">Belongs to the FGGY kinase family.</text>
</comment>
<organism evidence="11 12">
    <name type="scientific">Deinococcus deserti (strain DSM 17065 / CIP 109153 / LMG 22923 / VCD115)</name>
    <dbReference type="NCBI Taxonomy" id="546414"/>
    <lineage>
        <taxon>Bacteria</taxon>
        <taxon>Thermotogati</taxon>
        <taxon>Deinococcota</taxon>
        <taxon>Deinococci</taxon>
        <taxon>Deinococcales</taxon>
        <taxon>Deinococcaceae</taxon>
        <taxon>Deinococcus</taxon>
    </lineage>
</organism>
<feature type="binding site" evidence="6">
    <location>
        <begin position="100"/>
        <end position="101"/>
    </location>
    <ligand>
        <name>substrate</name>
    </ligand>
</feature>
<dbReference type="SUPFAM" id="SSF53067">
    <property type="entry name" value="Actin-like ATPase domain"/>
    <property type="match status" value="2"/>
</dbReference>
<dbReference type="Gene3D" id="3.30.420.40">
    <property type="match status" value="2"/>
</dbReference>
<feature type="region of interest" description="Disordered" evidence="8">
    <location>
        <begin position="1"/>
        <end position="23"/>
    </location>
</feature>
<dbReference type="GO" id="GO:0005998">
    <property type="term" value="P:xylulose catabolic process"/>
    <property type="evidence" value="ECO:0007669"/>
    <property type="project" value="UniProtKB-UniRule"/>
</dbReference>
<evidence type="ECO:0000259" key="10">
    <source>
        <dbReference type="Pfam" id="PF02782"/>
    </source>
</evidence>
<name>C1CZT9_DEIDV</name>
<dbReference type="EMBL" id="CP001114">
    <property type="protein sequence ID" value="ACO45191.1"/>
    <property type="molecule type" value="Genomic_DNA"/>
</dbReference>
<dbReference type="GO" id="GO:0004856">
    <property type="term" value="F:D-xylulokinase activity"/>
    <property type="evidence" value="ECO:0007669"/>
    <property type="project" value="UniProtKB-UniRule"/>
</dbReference>